<accession>A0A8J5JVA2</accession>
<dbReference type="InterPro" id="IPR011993">
    <property type="entry name" value="PH-like_dom_sf"/>
</dbReference>
<feature type="compositionally biased region" description="Pro residues" evidence="2">
    <location>
        <begin position="239"/>
        <end position="270"/>
    </location>
</feature>
<dbReference type="EMBL" id="JAHLQT010027013">
    <property type="protein sequence ID" value="KAG7162813.1"/>
    <property type="molecule type" value="Genomic_DNA"/>
</dbReference>
<dbReference type="PROSITE" id="PS50003">
    <property type="entry name" value="PH_DOMAIN"/>
    <property type="match status" value="1"/>
</dbReference>
<dbReference type="GO" id="GO:0005085">
    <property type="term" value="F:guanyl-nucleotide exchange factor activity"/>
    <property type="evidence" value="ECO:0007669"/>
    <property type="project" value="UniProtKB-KW"/>
</dbReference>
<feature type="region of interest" description="Disordered" evidence="2">
    <location>
        <begin position="217"/>
        <end position="302"/>
    </location>
</feature>
<keyword evidence="1" id="KW-0344">Guanine-nucleotide releasing factor</keyword>
<dbReference type="Gene3D" id="1.20.900.10">
    <property type="entry name" value="Dbl homology (DH) domain"/>
    <property type="match status" value="1"/>
</dbReference>
<name>A0A8J5JVA2_HOMAM</name>
<comment type="caution">
    <text evidence="4">The sequence shown here is derived from an EMBL/GenBank/DDBJ whole genome shotgun (WGS) entry which is preliminary data.</text>
</comment>
<evidence type="ECO:0000313" key="5">
    <source>
        <dbReference type="Proteomes" id="UP000747542"/>
    </source>
</evidence>
<dbReference type="Proteomes" id="UP000747542">
    <property type="component" value="Unassembled WGS sequence"/>
</dbReference>
<keyword evidence="5" id="KW-1185">Reference proteome</keyword>
<evidence type="ECO:0000259" key="3">
    <source>
        <dbReference type="PROSITE" id="PS50003"/>
    </source>
</evidence>
<dbReference type="AlphaFoldDB" id="A0A8J5JVA2"/>
<evidence type="ECO:0000256" key="2">
    <source>
        <dbReference type="SAM" id="MobiDB-lite"/>
    </source>
</evidence>
<feature type="compositionally biased region" description="Basic and acidic residues" evidence="2">
    <location>
        <begin position="430"/>
        <end position="439"/>
    </location>
</feature>
<dbReference type="SUPFAM" id="SSF50729">
    <property type="entry name" value="PH domain-like"/>
    <property type="match status" value="1"/>
</dbReference>
<organism evidence="4 5">
    <name type="scientific">Homarus americanus</name>
    <name type="common">American lobster</name>
    <dbReference type="NCBI Taxonomy" id="6706"/>
    <lineage>
        <taxon>Eukaryota</taxon>
        <taxon>Metazoa</taxon>
        <taxon>Ecdysozoa</taxon>
        <taxon>Arthropoda</taxon>
        <taxon>Crustacea</taxon>
        <taxon>Multicrustacea</taxon>
        <taxon>Malacostraca</taxon>
        <taxon>Eumalacostraca</taxon>
        <taxon>Eucarida</taxon>
        <taxon>Decapoda</taxon>
        <taxon>Pleocyemata</taxon>
        <taxon>Astacidea</taxon>
        <taxon>Nephropoidea</taxon>
        <taxon>Nephropidae</taxon>
        <taxon>Homarus</taxon>
    </lineage>
</organism>
<evidence type="ECO:0000313" key="4">
    <source>
        <dbReference type="EMBL" id="KAG7162813.1"/>
    </source>
</evidence>
<dbReference type="InterPro" id="IPR001849">
    <property type="entry name" value="PH_domain"/>
</dbReference>
<feature type="region of interest" description="Disordered" evidence="2">
    <location>
        <begin position="425"/>
        <end position="459"/>
    </location>
</feature>
<dbReference type="InterPro" id="IPR051336">
    <property type="entry name" value="RhoGEF_Guanine_NuclExch_SF"/>
</dbReference>
<dbReference type="Gene3D" id="2.30.29.30">
    <property type="entry name" value="Pleckstrin-homology domain (PH domain)/Phosphotyrosine-binding domain (PTB)"/>
    <property type="match status" value="1"/>
</dbReference>
<dbReference type="SUPFAM" id="SSF48065">
    <property type="entry name" value="DBL homology domain (DH-domain)"/>
    <property type="match status" value="1"/>
</dbReference>
<evidence type="ECO:0000256" key="1">
    <source>
        <dbReference type="ARBA" id="ARBA00022658"/>
    </source>
</evidence>
<feature type="domain" description="PH" evidence="3">
    <location>
        <begin position="669"/>
        <end position="771"/>
    </location>
</feature>
<feature type="compositionally biased region" description="Polar residues" evidence="2">
    <location>
        <begin position="389"/>
        <end position="405"/>
    </location>
</feature>
<dbReference type="InterPro" id="IPR035899">
    <property type="entry name" value="DBL_dom_sf"/>
</dbReference>
<feature type="compositionally biased region" description="Polar residues" evidence="2">
    <location>
        <begin position="274"/>
        <end position="284"/>
    </location>
</feature>
<dbReference type="PANTHER" id="PTHR22826">
    <property type="entry name" value="RHO GUANINE EXCHANGE FACTOR-RELATED"/>
    <property type="match status" value="1"/>
</dbReference>
<feature type="region of interest" description="Disordered" evidence="2">
    <location>
        <begin position="383"/>
        <end position="410"/>
    </location>
</feature>
<dbReference type="GO" id="GO:0005737">
    <property type="term" value="C:cytoplasm"/>
    <property type="evidence" value="ECO:0007669"/>
    <property type="project" value="TreeGrafter"/>
</dbReference>
<protein>
    <submittedName>
        <fullName evidence="4">Rho guanine nucleotide exchange factor 40-like</fullName>
    </submittedName>
</protein>
<proteinExistence type="predicted"/>
<gene>
    <name evidence="4" type="primary">ARHGEF40-L</name>
    <name evidence="4" type="ORF">Hamer_G022270</name>
</gene>
<reference evidence="4" key="1">
    <citation type="journal article" date="2021" name="Sci. Adv.">
        <title>The American lobster genome reveals insights on longevity, neural, and immune adaptations.</title>
        <authorList>
            <person name="Polinski J.M."/>
            <person name="Zimin A.V."/>
            <person name="Clark K.F."/>
            <person name="Kohn A.B."/>
            <person name="Sadowski N."/>
            <person name="Timp W."/>
            <person name="Ptitsyn A."/>
            <person name="Khanna P."/>
            <person name="Romanova D.Y."/>
            <person name="Williams P."/>
            <person name="Greenwood S.J."/>
            <person name="Moroz L.L."/>
            <person name="Walt D.R."/>
            <person name="Bodnar A.G."/>
        </authorList>
    </citation>
    <scope>NUCLEOTIDE SEQUENCE</scope>
    <source>
        <strain evidence="4">GMGI-L3</strain>
    </source>
</reference>
<sequence length="784" mass="87382">MAGRGELTCEVSNNCNVTVDICMMRREDFTFNTSTKCLEVKREEEDGAAAMLLMTGRGKQKTGVVVEGSFVGVISVHTSMKTLNHSTKFGIAMAAYSAIQQQCGKPVSNGGHQTDSADYSRHLGAASTKHYGKLCTISLEDAHLTITMMELEVLKMPLNTISVSMAVPDDPYRLVFVGKTKACSFKLDDLRVAFVVKLLSPSEMDQVISFIRNLKSPDSHEPQFCGPSSTEAQILESPSPGPQFPGPQSPGPQSPGPQSPGPQSPGPPSPSFMCSANITPSDSLRQVLPSSPPTNSYNTEGSRLHVRRLSGTVVGHVPSQHLSGATYHEYDTPPPPRVFEAPYDVPLPGPPRKVREYRPQFRRASLPSQETVSSEPFQNLVKREPALPLSSTRSKRNIQQTLPENQQEKNIEYVDHHYFSFDEDFDSNLEDSHENKESLESVGQRSKSPQVHWDSADKKDVHGDSGYLDMSVVGLPNLESRYAGLNEIAERVYEVPSSQTYVTMSHRNDIIDQMIRDEEQYVLDLDDLQRALAVQGMNNELLVTAQRLYEFHRMEFKPKLQKSQTSQQVAAAFTESCDGFSLYKDLLVKSSKSLHKASIANIMDKVLSTMKQLKNYKSSLTCLQEREPSERESLQVALDIIHNCLTSANTQLILDAMEGCPFRPEQCGSALQTGYIQLTKGLLSRDRDFFTMLTESYLIFIKKTPGNELRYGASMRMETVSLRQYDKTDSLTVEGVLHMEHRESPRQAYRMTAGSPQEANKWVEAINGVLERQAKAMRAVRSND</sequence>